<dbReference type="EMBL" id="CAADRP010000001">
    <property type="protein sequence ID" value="VFU20786.1"/>
    <property type="molecule type" value="Genomic_DNA"/>
</dbReference>
<gene>
    <name evidence="2" type="ORF">SVIM_LOCUS8207</name>
</gene>
<protein>
    <submittedName>
        <fullName evidence="2">Uncharacterized protein</fullName>
    </submittedName>
</protein>
<reference evidence="2" key="1">
    <citation type="submission" date="2019-03" db="EMBL/GenBank/DDBJ databases">
        <authorList>
            <person name="Mank J."/>
            <person name="Almeida P."/>
        </authorList>
    </citation>
    <scope>NUCLEOTIDE SEQUENCE</scope>
    <source>
        <strain evidence="2">78183</strain>
    </source>
</reference>
<dbReference type="AlphaFoldDB" id="A0A6N2K4I9"/>
<accession>A0A6N2K4I9</accession>
<evidence type="ECO:0000256" key="1">
    <source>
        <dbReference type="SAM" id="MobiDB-lite"/>
    </source>
</evidence>
<proteinExistence type="predicted"/>
<name>A0A6N2K4I9_SALVM</name>
<organism evidence="2">
    <name type="scientific">Salix viminalis</name>
    <name type="common">Common osier</name>
    <name type="synonym">Basket willow</name>
    <dbReference type="NCBI Taxonomy" id="40686"/>
    <lineage>
        <taxon>Eukaryota</taxon>
        <taxon>Viridiplantae</taxon>
        <taxon>Streptophyta</taxon>
        <taxon>Embryophyta</taxon>
        <taxon>Tracheophyta</taxon>
        <taxon>Spermatophyta</taxon>
        <taxon>Magnoliopsida</taxon>
        <taxon>eudicotyledons</taxon>
        <taxon>Gunneridae</taxon>
        <taxon>Pentapetalae</taxon>
        <taxon>rosids</taxon>
        <taxon>fabids</taxon>
        <taxon>Malpighiales</taxon>
        <taxon>Salicaceae</taxon>
        <taxon>Saliceae</taxon>
        <taxon>Salix</taxon>
    </lineage>
</organism>
<sequence>MQKKEGRNKQIALPSNKSRMRISEKQKQRPRNIQVISLFDGKGHNARTLATIVFGLHRSIQNITKRRTASSYVPEGISEATKRRTIFSPSN</sequence>
<evidence type="ECO:0000313" key="2">
    <source>
        <dbReference type="EMBL" id="VFU20786.1"/>
    </source>
</evidence>
<feature type="region of interest" description="Disordered" evidence="1">
    <location>
        <begin position="1"/>
        <end position="29"/>
    </location>
</feature>